<dbReference type="Pfam" id="PF00656">
    <property type="entry name" value="Peptidase_C14"/>
    <property type="match status" value="1"/>
</dbReference>
<keyword evidence="2 4" id="KW-0547">Nucleotide-binding</keyword>
<name>A0A7K0DVC2_9NOCA</name>
<keyword evidence="8" id="KW-1185">Reference proteome</keyword>
<dbReference type="Gene3D" id="3.40.50.300">
    <property type="entry name" value="P-loop containing nucleotide triphosphate hydrolases"/>
    <property type="match status" value="4"/>
</dbReference>
<dbReference type="InterPro" id="IPR002543">
    <property type="entry name" value="FtsK_dom"/>
</dbReference>
<dbReference type="Pfam" id="PF01580">
    <property type="entry name" value="FtsK_SpoIIIE"/>
    <property type="match status" value="4"/>
</dbReference>
<reference evidence="7 8" key="1">
    <citation type="submission" date="2019-10" db="EMBL/GenBank/DDBJ databases">
        <title>Nocardia macrotermitis sp. nov. and Nocardia aurantia sp. nov., isolated from the gut of fungus growing-termite Macrotermes natalensis.</title>
        <authorList>
            <person name="Benndorf R."/>
            <person name="Schwitalla J."/>
            <person name="Martin K."/>
            <person name="De Beer W."/>
            <person name="Kaster A.-K."/>
            <person name="Vollmers J."/>
            <person name="Poulsen M."/>
            <person name="Beemelmanns C."/>
        </authorList>
    </citation>
    <scope>NUCLEOTIDE SEQUENCE [LARGE SCALE GENOMIC DNA]</scope>
    <source>
        <strain evidence="7 8">RB56</strain>
    </source>
</reference>
<protein>
    <recommendedName>
        <fullName evidence="9">Type VII secretion protein EccCb</fullName>
    </recommendedName>
</protein>
<dbReference type="PANTHER" id="PTHR22683">
    <property type="entry name" value="SPORULATION PROTEIN RELATED"/>
    <property type="match status" value="1"/>
</dbReference>
<evidence type="ECO:0000259" key="6">
    <source>
        <dbReference type="PROSITE" id="PS50901"/>
    </source>
</evidence>
<feature type="domain" description="Caspase family p20" evidence="5">
    <location>
        <begin position="3"/>
        <end position="132"/>
    </location>
</feature>
<evidence type="ECO:0008006" key="9">
    <source>
        <dbReference type="Google" id="ProtNLM"/>
    </source>
</evidence>
<dbReference type="InterPro" id="IPR023837">
    <property type="entry name" value="EccCb-like_Actinobacteria"/>
</dbReference>
<dbReference type="OrthoDB" id="9807790at2"/>
<dbReference type="SUPFAM" id="SSF52540">
    <property type="entry name" value="P-loop containing nucleoside triphosphate hydrolases"/>
    <property type="match status" value="4"/>
</dbReference>
<evidence type="ECO:0000256" key="3">
    <source>
        <dbReference type="ARBA" id="ARBA00022840"/>
    </source>
</evidence>
<dbReference type="SMART" id="SM00382">
    <property type="entry name" value="AAA"/>
    <property type="match status" value="3"/>
</dbReference>
<evidence type="ECO:0000259" key="5">
    <source>
        <dbReference type="PROSITE" id="PS50208"/>
    </source>
</evidence>
<dbReference type="PROSITE" id="PS50901">
    <property type="entry name" value="FTSK"/>
    <property type="match status" value="4"/>
</dbReference>
<dbReference type="InterPro" id="IPR029030">
    <property type="entry name" value="Caspase-like_dom_sf"/>
</dbReference>
<dbReference type="GO" id="GO:0006508">
    <property type="term" value="P:proteolysis"/>
    <property type="evidence" value="ECO:0007669"/>
    <property type="project" value="InterPro"/>
</dbReference>
<feature type="domain" description="FtsK" evidence="6">
    <location>
        <begin position="602"/>
        <end position="802"/>
    </location>
</feature>
<dbReference type="RefSeq" id="WP_153346849.1">
    <property type="nucleotide sequence ID" value="NZ_WEGI01000012.1"/>
</dbReference>
<dbReference type="InterPro" id="IPR003593">
    <property type="entry name" value="AAA+_ATPase"/>
</dbReference>
<proteinExistence type="predicted"/>
<evidence type="ECO:0000313" key="7">
    <source>
        <dbReference type="EMBL" id="MQY29709.1"/>
    </source>
</evidence>
<dbReference type="EMBL" id="WEGI01000012">
    <property type="protein sequence ID" value="MQY29709.1"/>
    <property type="molecule type" value="Genomic_DNA"/>
</dbReference>
<dbReference type="InterPro" id="IPR001309">
    <property type="entry name" value="Pept_C14_p20"/>
</dbReference>
<dbReference type="NCBIfam" id="TIGR03925">
    <property type="entry name" value="T7SS_EccC_b"/>
    <property type="match status" value="1"/>
</dbReference>
<feature type="binding site" evidence="4">
    <location>
        <begin position="936"/>
        <end position="943"/>
    </location>
    <ligand>
        <name>ATP</name>
        <dbReference type="ChEBI" id="CHEBI:30616"/>
    </ligand>
</feature>
<dbReference type="InterPro" id="IPR011600">
    <property type="entry name" value="Pept_C14_caspase"/>
</dbReference>
<dbReference type="GO" id="GO:0004197">
    <property type="term" value="F:cysteine-type endopeptidase activity"/>
    <property type="evidence" value="ECO:0007669"/>
    <property type="project" value="InterPro"/>
</dbReference>
<feature type="binding site" evidence="4">
    <location>
        <begin position="1225"/>
        <end position="1232"/>
    </location>
    <ligand>
        <name>ATP</name>
        <dbReference type="ChEBI" id="CHEBI:30616"/>
    </ligand>
</feature>
<comment type="caution">
    <text evidence="7">The sequence shown here is derived from an EMBL/GenBank/DDBJ whole genome shotgun (WGS) entry which is preliminary data.</text>
</comment>
<sequence length="1426" mass="154370">MVGRRIALLVANDTYYSPGIPQLSAPVSDATELQELLRNPEVGAFGPVELLINESKAEIERSAERLFRHAEPEDMVMFYFSGHGIRRGHNLYLAASNTDSDLLSSSAVSSSFIKDLIRESPAATKFIVLDCCYSGAFLGDDVLKGVSALDIVGNELASGKGICVLMASNSVQAAEDGKRGGAPRSTPLSMFTGAVVSGIRTLAAARTGAVSTHDLWQYIAKEVGARAANQTPEHYCVASEEIHIARARRSPANLADSLVPVPLGGLLGHLEHIPGGGLRAEDWWRTRPLDVPFGRQQEPGGTAGAIATIDFAGPRNGLLLVGRAGSGKSTLLRTLAASLALTHSPADARIHVLESDNRLGSIRGLPSIGSVASIAGADDGSEAAVEALVEDLIDEIRNRRRLYRLHHIASPTELRHRRPLPDEGPVPDLFLFVDRWSAFARQWPALVPTVQEIADTGPEYAVHLVTTARNWTEVPDWMAESLANRIELRLFRPGDSRVDIDRAALLPEQPGWALTGSTTVRVALPGIRPIPPGAAREADLPDGAEDLVARFVSAGSARQSLELDLYADFVHLHQLTDPDIRRRWRDAPATGLRVPIGVTYTGDPVELDIGPATDAGAGPHGLVVGAIGSGKSELLRTIVLGLALTYPPDRVNFLLIDAAGDATFEPLATLPHVAGRIHDIDQDPSLLDRLQDVVEREIERRRQLVRSAAGCTTRAEYERARAGGAALEPLPALVIVIDEFVELLAGGSLFVGALIEVGRRGRSLGMHLLLGTYQPDEVLLRTLDKYLSYRIVLRTFSDEESRFVLGSPDANYLPSTPGHGYLRTTTGATTRFRSASTARPGPPTTDDAEPVDLLLLESLVAAVDRLGVPGVYRMWQPPLLTSPTVGMLLQEENSPRSANRSHLRLPIGWVDRPREHRREVLTVDLSGDSGHVTVVGGPRSGKSTAVRSLILSAAATHTPEQVQFYCLDFGGALAALGELPHVGSVAGRADVDRIRRIIAELTALVTRRERYFRELGITSMAEFRRRRATLGPVDGDEHGDVFLVVDGFDTLRKDFPALEQPVSHLAAQGIPHGIHLLTTMSPWCRGGPGPQNAVRLELWLGDPADSELDRQAAGLVPPDRPGRGLSPEKLQMLIALPRLDADGDAHRLPQGLAAAVEDLRKDYRSRQAPPIRLLPDRITHEHVLDLARGQGLEQDATHLILGLGETELGPVAWDFDEYPHLLAFADPGAGKTTLLRTLLLGIAENSPPDRARILLIDYRRTLFGVVEQPLLQAYCATASAVPQAVATLAGQLDARVPGPEIPAARLPDRDWWSGPEIYVVVDDYELVVADGRDPLEPLLRFLPMAHDIGLHLIVARAHAGLARARYERVLGRLWDISAGAIVMSAAGDEGRLFGDLHTTTLPPGRGTLTSRLREPERIQITDRSSR</sequence>
<keyword evidence="1" id="KW-0677">Repeat</keyword>
<dbReference type="NCBIfam" id="NF047832">
    <property type="entry name" value="caspase_w_EACC1"/>
    <property type="match status" value="1"/>
</dbReference>
<feature type="domain" description="FtsK" evidence="6">
    <location>
        <begin position="1208"/>
        <end position="1392"/>
    </location>
</feature>
<dbReference type="SUPFAM" id="SSF52129">
    <property type="entry name" value="Caspase-like"/>
    <property type="match status" value="1"/>
</dbReference>
<dbReference type="PANTHER" id="PTHR22683:SF1">
    <property type="entry name" value="TYPE VII SECRETION SYSTEM PROTEIN ESSC"/>
    <property type="match status" value="1"/>
</dbReference>
<dbReference type="InterPro" id="IPR050206">
    <property type="entry name" value="FtsK/SpoIIIE/SftA"/>
</dbReference>
<organism evidence="7 8">
    <name type="scientific">Nocardia aurantia</name>
    <dbReference type="NCBI Taxonomy" id="2585199"/>
    <lineage>
        <taxon>Bacteria</taxon>
        <taxon>Bacillati</taxon>
        <taxon>Actinomycetota</taxon>
        <taxon>Actinomycetes</taxon>
        <taxon>Mycobacteriales</taxon>
        <taxon>Nocardiaceae</taxon>
        <taxon>Nocardia</taxon>
    </lineage>
</organism>
<dbReference type="PROSITE" id="PS50208">
    <property type="entry name" value="CASPASE_P20"/>
    <property type="match status" value="1"/>
</dbReference>
<dbReference type="Proteomes" id="UP000431401">
    <property type="component" value="Unassembled WGS sequence"/>
</dbReference>
<evidence type="ECO:0000313" key="8">
    <source>
        <dbReference type="Proteomes" id="UP000431401"/>
    </source>
</evidence>
<evidence type="ECO:0000256" key="1">
    <source>
        <dbReference type="ARBA" id="ARBA00022737"/>
    </source>
</evidence>
<keyword evidence="3 4" id="KW-0067">ATP-binding</keyword>
<feature type="binding site" evidence="4">
    <location>
        <begin position="625"/>
        <end position="632"/>
    </location>
    <ligand>
        <name>ATP</name>
        <dbReference type="ChEBI" id="CHEBI:30616"/>
    </ligand>
</feature>
<dbReference type="GO" id="GO:0005524">
    <property type="term" value="F:ATP binding"/>
    <property type="evidence" value="ECO:0007669"/>
    <property type="project" value="UniProtKB-UniRule"/>
</dbReference>
<feature type="domain" description="FtsK" evidence="6">
    <location>
        <begin position="917"/>
        <end position="1109"/>
    </location>
</feature>
<gene>
    <name evidence="7" type="ORF">NRB56_53020</name>
</gene>
<dbReference type="InterPro" id="IPR027417">
    <property type="entry name" value="P-loop_NTPase"/>
</dbReference>
<evidence type="ECO:0000256" key="4">
    <source>
        <dbReference type="PROSITE-ProRule" id="PRU00289"/>
    </source>
</evidence>
<dbReference type="Gene3D" id="3.40.50.1460">
    <property type="match status" value="1"/>
</dbReference>
<accession>A0A7K0DVC2</accession>
<feature type="binding site" evidence="4">
    <location>
        <begin position="322"/>
        <end position="329"/>
    </location>
    <ligand>
        <name>ATP</name>
        <dbReference type="ChEBI" id="CHEBI:30616"/>
    </ligand>
</feature>
<evidence type="ECO:0000256" key="2">
    <source>
        <dbReference type="ARBA" id="ARBA00022741"/>
    </source>
</evidence>
<feature type="domain" description="FtsK" evidence="6">
    <location>
        <begin position="304"/>
        <end position="497"/>
    </location>
</feature>
<dbReference type="GO" id="GO:0003677">
    <property type="term" value="F:DNA binding"/>
    <property type="evidence" value="ECO:0007669"/>
    <property type="project" value="InterPro"/>
</dbReference>